<dbReference type="PANTHER" id="PTHR45901">
    <property type="entry name" value="PROTEIN CBG12474"/>
    <property type="match status" value="1"/>
</dbReference>
<dbReference type="InterPro" id="IPR052970">
    <property type="entry name" value="Inner_ear_hair_cell_LOXHD"/>
</dbReference>
<dbReference type="Pfam" id="PF01477">
    <property type="entry name" value="PLAT"/>
    <property type="match status" value="1"/>
</dbReference>
<dbReference type="InterPro" id="IPR001024">
    <property type="entry name" value="PLAT/LH2_dom"/>
</dbReference>
<feature type="domain" description="PLAT" evidence="4">
    <location>
        <begin position="262"/>
        <end position="381"/>
    </location>
</feature>
<feature type="transmembrane region" description="Helical" evidence="3">
    <location>
        <begin position="125"/>
        <end position="149"/>
    </location>
</feature>
<proteinExistence type="predicted"/>
<evidence type="ECO:0000256" key="2">
    <source>
        <dbReference type="SAM" id="MobiDB-lite"/>
    </source>
</evidence>
<protein>
    <recommendedName>
        <fullName evidence="4">PLAT domain-containing protein</fullName>
    </recommendedName>
</protein>
<dbReference type="SUPFAM" id="SSF49723">
    <property type="entry name" value="Lipase/lipooxygenase domain (PLAT/LH2 domain)"/>
    <property type="match status" value="1"/>
</dbReference>
<keyword evidence="3" id="KW-0472">Membrane</keyword>
<comment type="caution">
    <text evidence="1">Lacks conserved residue(s) required for the propagation of feature annotation.</text>
</comment>
<name>A0ABQ7GMQ6_DUNSA</name>
<comment type="caution">
    <text evidence="5">The sequence shown here is derived from an EMBL/GenBank/DDBJ whole genome shotgun (WGS) entry which is preliminary data.</text>
</comment>
<dbReference type="Gene3D" id="2.40.180.10">
    <property type="entry name" value="Catalase core domain"/>
    <property type="match status" value="1"/>
</dbReference>
<gene>
    <name evidence="5" type="ORF">DUNSADRAFT_6785</name>
</gene>
<evidence type="ECO:0000256" key="1">
    <source>
        <dbReference type="PROSITE-ProRule" id="PRU00152"/>
    </source>
</evidence>
<evidence type="ECO:0000313" key="5">
    <source>
        <dbReference type="EMBL" id="KAF5835852.1"/>
    </source>
</evidence>
<dbReference type="PROSITE" id="PS50095">
    <property type="entry name" value="PLAT"/>
    <property type="match status" value="1"/>
</dbReference>
<keyword evidence="3" id="KW-0812">Transmembrane</keyword>
<feature type="region of interest" description="Disordered" evidence="2">
    <location>
        <begin position="431"/>
        <end position="471"/>
    </location>
</feature>
<accession>A0ABQ7GMQ6</accession>
<feature type="transmembrane region" description="Helical" evidence="3">
    <location>
        <begin position="6"/>
        <end position="32"/>
    </location>
</feature>
<evidence type="ECO:0000259" key="4">
    <source>
        <dbReference type="PROSITE" id="PS50095"/>
    </source>
</evidence>
<organism evidence="5 6">
    <name type="scientific">Dunaliella salina</name>
    <name type="common">Green alga</name>
    <name type="synonym">Protococcus salinus</name>
    <dbReference type="NCBI Taxonomy" id="3046"/>
    <lineage>
        <taxon>Eukaryota</taxon>
        <taxon>Viridiplantae</taxon>
        <taxon>Chlorophyta</taxon>
        <taxon>core chlorophytes</taxon>
        <taxon>Chlorophyceae</taxon>
        <taxon>CS clade</taxon>
        <taxon>Chlamydomonadales</taxon>
        <taxon>Dunaliellaceae</taxon>
        <taxon>Dunaliella</taxon>
    </lineage>
</organism>
<feature type="compositionally biased region" description="Basic and acidic residues" evidence="2">
    <location>
        <begin position="433"/>
        <end position="456"/>
    </location>
</feature>
<dbReference type="InterPro" id="IPR036392">
    <property type="entry name" value="PLAT/LH2_dom_sf"/>
</dbReference>
<dbReference type="Proteomes" id="UP000815325">
    <property type="component" value="Unassembled WGS sequence"/>
</dbReference>
<dbReference type="PANTHER" id="PTHR45901:SF3">
    <property type="entry name" value="LIPOXYGENASE HOMOLOGY DOMAIN-CONTAINING PROTEIN 1"/>
    <property type="match status" value="1"/>
</dbReference>
<reference evidence="5" key="1">
    <citation type="submission" date="2017-08" db="EMBL/GenBank/DDBJ databases">
        <authorList>
            <person name="Polle J.E."/>
            <person name="Barry K."/>
            <person name="Cushman J."/>
            <person name="Schmutz J."/>
            <person name="Tran D."/>
            <person name="Hathwaick L.T."/>
            <person name="Yim W.C."/>
            <person name="Jenkins J."/>
            <person name="Mckie-Krisberg Z.M."/>
            <person name="Prochnik S."/>
            <person name="Lindquist E."/>
            <person name="Dockter R.B."/>
            <person name="Adam C."/>
            <person name="Molina H."/>
            <person name="Bunkerborg J."/>
            <person name="Jin E."/>
            <person name="Buchheim M."/>
            <person name="Magnuson J."/>
        </authorList>
    </citation>
    <scope>NUCLEOTIDE SEQUENCE</scope>
    <source>
        <strain evidence="5">CCAP 19/18</strain>
    </source>
</reference>
<feature type="transmembrane region" description="Helical" evidence="3">
    <location>
        <begin position="53"/>
        <end position="72"/>
    </location>
</feature>
<evidence type="ECO:0000256" key="3">
    <source>
        <dbReference type="SAM" id="Phobius"/>
    </source>
</evidence>
<dbReference type="EMBL" id="MU069685">
    <property type="protein sequence ID" value="KAF5835852.1"/>
    <property type="molecule type" value="Genomic_DNA"/>
</dbReference>
<evidence type="ECO:0000313" key="6">
    <source>
        <dbReference type="Proteomes" id="UP000815325"/>
    </source>
</evidence>
<keyword evidence="3" id="KW-1133">Transmembrane helix</keyword>
<dbReference type="SMART" id="SM00308">
    <property type="entry name" value="LH2"/>
    <property type="match status" value="1"/>
</dbReference>
<sequence length="471" mass="52611">MFTQVSVALLFCSGMPLCAGVVVLVFCVASLFDRYAVTSVMHVTRYDSQLPRLVLGLLPWAVFFHCCFGLWMHSYFMMQDWDSLATSVFADTGKEQLEPGINPSNHFGTYINDQSVKSRLGQHNAFGLLLLAFIMAIWLIYWNTVGWFLPYFRAWVEKKEKHEKGLKMKSRLRLLRKLLAMRDIDVFGLKGPKDPDEDKSPTFEECLATETLHSLPTYRLPFHPRYAQIFNGGLLSGVLWWKMYGPNRYTRLVPVRVMEPHIPYRISVKTSDIAGAGTDANVLINVFGIKDGKVATTGRQHLDKAGNDFERGQIDEYSISCRDVGAITHIEIRSCGTGFGAAWHLEKVTVTDQFRDMTYVFPCGQWLTPKRPESLAQNLIPTHMNGKELTQDQASKGVKMTAAAIAELARVGAEEGEKGTTINGFVSAVSAAREAEREATDETPDNHAPDDPEAARRPKTPRGRVVVGGAA</sequence>
<keyword evidence="6" id="KW-1185">Reference proteome</keyword>